<dbReference type="RefSeq" id="XP_022110926.1">
    <property type="nucleotide sequence ID" value="XM_022255234.1"/>
</dbReference>
<feature type="compositionally biased region" description="Pro residues" evidence="1">
    <location>
        <begin position="159"/>
        <end position="177"/>
    </location>
</feature>
<organism evidence="2 3">
    <name type="scientific">Acanthaster planci</name>
    <name type="common">Crown-of-thorns starfish</name>
    <dbReference type="NCBI Taxonomy" id="133434"/>
    <lineage>
        <taxon>Eukaryota</taxon>
        <taxon>Metazoa</taxon>
        <taxon>Echinodermata</taxon>
        <taxon>Eleutherozoa</taxon>
        <taxon>Asterozoa</taxon>
        <taxon>Asteroidea</taxon>
        <taxon>Valvatacea</taxon>
        <taxon>Valvatida</taxon>
        <taxon>Acanthasteridae</taxon>
        <taxon>Acanthaster</taxon>
    </lineage>
</organism>
<protein>
    <submittedName>
        <fullName evidence="3">Uncharacterized protein LOC110990310 isoform X1</fullName>
    </submittedName>
</protein>
<feature type="compositionally biased region" description="Low complexity" evidence="1">
    <location>
        <begin position="201"/>
        <end position="215"/>
    </location>
</feature>
<evidence type="ECO:0000313" key="3">
    <source>
        <dbReference type="RefSeq" id="XP_022110926.1"/>
    </source>
</evidence>
<sequence length="282" mass="30689">MDGDNDDRRAQINASNRKKYHEKWYEYNLRSRYFDECSTPGDISKLPRLKRPRRYIHTASKGDGESSCSSARGTPHKETVPGRPARQLRTTTQPASNDKDDGSEEQYMYPEKRVEKNEGVVRPSSSTLRDFNVDSKTPDQSKRMDFRKTSQSSGTVDPQPNPSPAPHADTQPPPVSLPPGVDDLPSPGLETNGTQGKEEVPSPGSGSLLGDLPSLGGPGVRGTSLSPLGGLGVEPPSALPQLKPIKKKKKKKTKSPRSAEPELEQDDNFFGGSGSPEPLSVM</sequence>
<evidence type="ECO:0000256" key="1">
    <source>
        <dbReference type="SAM" id="MobiDB-lite"/>
    </source>
</evidence>
<feature type="compositionally biased region" description="Basic and acidic residues" evidence="1">
    <location>
        <begin position="1"/>
        <end position="10"/>
    </location>
</feature>
<name>A0A8B8A4R8_ACAPL</name>
<feature type="compositionally biased region" description="Basic residues" evidence="1">
    <location>
        <begin position="244"/>
        <end position="255"/>
    </location>
</feature>
<keyword evidence="2" id="KW-1185">Reference proteome</keyword>
<accession>A0A8B8A4R8</accession>
<feature type="region of interest" description="Disordered" evidence="1">
    <location>
        <begin position="1"/>
        <end position="21"/>
    </location>
</feature>
<feature type="compositionally biased region" description="Basic and acidic residues" evidence="1">
    <location>
        <begin position="131"/>
        <end position="148"/>
    </location>
</feature>
<feature type="compositionally biased region" description="Basic residues" evidence="1">
    <location>
        <begin position="47"/>
        <end position="56"/>
    </location>
</feature>
<evidence type="ECO:0000313" key="2">
    <source>
        <dbReference type="Proteomes" id="UP000694845"/>
    </source>
</evidence>
<feature type="region of interest" description="Disordered" evidence="1">
    <location>
        <begin position="36"/>
        <end position="282"/>
    </location>
</feature>
<proteinExistence type="predicted"/>
<reference evidence="3" key="1">
    <citation type="submission" date="2025-08" db="UniProtKB">
        <authorList>
            <consortium name="RefSeq"/>
        </authorList>
    </citation>
    <scope>IDENTIFICATION</scope>
</reference>
<dbReference type="AlphaFoldDB" id="A0A8B8A4R8"/>
<dbReference type="Proteomes" id="UP000694845">
    <property type="component" value="Unplaced"/>
</dbReference>
<dbReference type="KEGG" id="aplc:110990310"/>
<feature type="compositionally biased region" description="Polar residues" evidence="1">
    <location>
        <begin position="149"/>
        <end position="158"/>
    </location>
</feature>
<feature type="compositionally biased region" description="Basic and acidic residues" evidence="1">
    <location>
        <begin position="110"/>
        <end position="119"/>
    </location>
</feature>
<gene>
    <name evidence="3" type="primary">LOC110990310</name>
</gene>
<dbReference type="GeneID" id="110990310"/>